<dbReference type="PROSITE" id="PS51845">
    <property type="entry name" value="PDEASE_I_2"/>
    <property type="match status" value="1"/>
</dbReference>
<evidence type="ECO:0000256" key="1">
    <source>
        <dbReference type="ARBA" id="ARBA00022723"/>
    </source>
</evidence>
<keyword evidence="7" id="KW-1185">Reference proteome</keyword>
<dbReference type="InterPro" id="IPR023174">
    <property type="entry name" value="PDEase_CS"/>
</dbReference>
<evidence type="ECO:0000256" key="3">
    <source>
        <dbReference type="RuleBase" id="RU363067"/>
    </source>
</evidence>
<evidence type="ECO:0000259" key="5">
    <source>
        <dbReference type="PROSITE" id="PS51845"/>
    </source>
</evidence>
<reference evidence="6 7" key="1">
    <citation type="submission" date="2024-02" db="EMBL/GenBank/DDBJ databases">
        <authorList>
            <person name="Chen Y."/>
            <person name="Shah S."/>
            <person name="Dougan E. K."/>
            <person name="Thang M."/>
            <person name="Chan C."/>
        </authorList>
    </citation>
    <scope>NUCLEOTIDE SEQUENCE [LARGE SCALE GENOMIC DNA]</scope>
</reference>
<dbReference type="PANTHER" id="PTHR11347">
    <property type="entry name" value="CYCLIC NUCLEOTIDE PHOSPHODIESTERASE"/>
    <property type="match status" value="1"/>
</dbReference>
<feature type="region of interest" description="Disordered" evidence="4">
    <location>
        <begin position="1"/>
        <end position="47"/>
    </location>
</feature>
<comment type="caution">
    <text evidence="6">The sequence shown here is derived from an EMBL/GenBank/DDBJ whole genome shotgun (WGS) entry which is preliminary data.</text>
</comment>
<feature type="domain" description="PDEase" evidence="5">
    <location>
        <begin position="169"/>
        <end position="520"/>
    </location>
</feature>
<evidence type="ECO:0000313" key="6">
    <source>
        <dbReference type="EMBL" id="CAK9052626.1"/>
    </source>
</evidence>
<keyword evidence="2 3" id="KW-0378">Hydrolase</keyword>
<comment type="cofactor">
    <cofactor evidence="3">
        <name>a divalent metal cation</name>
        <dbReference type="ChEBI" id="CHEBI:60240"/>
    </cofactor>
    <text evidence="3">Binds 2 divalent metal cations per subunit. Site 1 may preferentially bind zinc ions, while site 2 has a preference for magnesium and/or manganese ions.</text>
</comment>
<sequence>MNSSQQDADTCDTPRREEREGLLSAASQAERADSTSGSSPGDGIRGSLEALRRSMQQVLDSWWTSRACRREMEESLRRLRAIEVDLAQLQRPRRPSLEHEKSSLEELREEIQIGKTKSVSLSRRWLVETFTEANHEAPTSRRSSVSEVMSPRISARAAEEESSVAKEPTLKHLEEEAADLLERAGMLDFNTVACGEVPGMKGHLLQVLFKTAVKQDALLEKLDQQGNLVSEVDFNQSLFTFLGRIEEMYCPQIPYHTALHAADVMMTTEWFLRAPTLASEVSELDHVMVLIACAIHDVGHNGRNNLFHTKTMSPLAITYNDKSVLENMHVASAFEVMQQDAQYNWLAHLQQNFLPESASKAVNLQQYIRRGIIDIVLGTDMAKHIQHQKFLASRVAAVQNQNNAEANGETSKMEFLEAIMHAADISNPCKPRKMMLHWTQRVIEEFWAQGDEEMRLNIEVSPMCDRITGEDSIPKQQLGFIDFVITPYYTPLAELIPEVKEATKNMLDNRSFWLEKESQQAHCSHLFKENAEG</sequence>
<feature type="compositionally biased region" description="Basic and acidic residues" evidence="4">
    <location>
        <begin position="12"/>
        <end position="21"/>
    </location>
</feature>
<dbReference type="InterPro" id="IPR003607">
    <property type="entry name" value="HD/PDEase_dom"/>
</dbReference>
<dbReference type="PROSITE" id="PS00126">
    <property type="entry name" value="PDEASE_I_1"/>
    <property type="match status" value="1"/>
</dbReference>
<protein>
    <recommendedName>
        <fullName evidence="3">Phosphodiesterase</fullName>
        <ecNumber evidence="3">3.1.4.-</ecNumber>
    </recommendedName>
</protein>
<dbReference type="CDD" id="cd00077">
    <property type="entry name" value="HDc"/>
    <property type="match status" value="1"/>
</dbReference>
<proteinExistence type="inferred from homology"/>
<dbReference type="EC" id="3.1.4.-" evidence="3"/>
<dbReference type="InterPro" id="IPR036971">
    <property type="entry name" value="PDEase_catalytic_dom_sf"/>
</dbReference>
<dbReference type="PRINTS" id="PR00387">
    <property type="entry name" value="PDIESTERASE1"/>
</dbReference>
<dbReference type="Proteomes" id="UP001642484">
    <property type="component" value="Unassembled WGS sequence"/>
</dbReference>
<evidence type="ECO:0000256" key="4">
    <source>
        <dbReference type="SAM" id="MobiDB-lite"/>
    </source>
</evidence>
<evidence type="ECO:0000313" key="7">
    <source>
        <dbReference type="Proteomes" id="UP001642484"/>
    </source>
</evidence>
<comment type="similarity">
    <text evidence="3">Belongs to the cyclic nucleotide phosphodiesterase family.</text>
</comment>
<gene>
    <name evidence="6" type="ORF">CCMP2556_LOCUS26534</name>
</gene>
<dbReference type="SUPFAM" id="SSF109604">
    <property type="entry name" value="HD-domain/PDEase-like"/>
    <property type="match status" value="1"/>
</dbReference>
<dbReference type="InterPro" id="IPR002073">
    <property type="entry name" value="PDEase_catalytic_dom"/>
</dbReference>
<keyword evidence="1 3" id="KW-0479">Metal-binding</keyword>
<dbReference type="Pfam" id="PF00233">
    <property type="entry name" value="PDEase_I"/>
    <property type="match status" value="1"/>
</dbReference>
<dbReference type="EMBL" id="CAXAMN010018557">
    <property type="protein sequence ID" value="CAK9052626.1"/>
    <property type="molecule type" value="Genomic_DNA"/>
</dbReference>
<accession>A0ABP0MN47</accession>
<organism evidence="6 7">
    <name type="scientific">Durusdinium trenchii</name>
    <dbReference type="NCBI Taxonomy" id="1381693"/>
    <lineage>
        <taxon>Eukaryota</taxon>
        <taxon>Sar</taxon>
        <taxon>Alveolata</taxon>
        <taxon>Dinophyceae</taxon>
        <taxon>Suessiales</taxon>
        <taxon>Symbiodiniaceae</taxon>
        <taxon>Durusdinium</taxon>
    </lineage>
</organism>
<evidence type="ECO:0000256" key="2">
    <source>
        <dbReference type="ARBA" id="ARBA00022801"/>
    </source>
</evidence>
<dbReference type="Gene3D" id="1.10.1300.10">
    <property type="entry name" value="3'5'-cyclic nucleotide phosphodiesterase, catalytic domain"/>
    <property type="match status" value="1"/>
</dbReference>
<name>A0ABP0MN47_9DINO</name>
<dbReference type="InterPro" id="IPR023088">
    <property type="entry name" value="PDEase"/>
</dbReference>